<reference evidence="2" key="1">
    <citation type="submission" date="2022-12" db="EMBL/GenBank/DDBJ databases">
        <authorList>
            <person name="Krivoruchko A.V."/>
            <person name="Elkin A."/>
        </authorList>
    </citation>
    <scope>NUCLEOTIDE SEQUENCE</scope>
    <source>
        <strain evidence="2">IEGM 1391</strain>
    </source>
</reference>
<protein>
    <submittedName>
        <fullName evidence="2">Alpha/beta hydrolase</fullName>
    </submittedName>
</protein>
<accession>A0ABT4MAR4</accession>
<organism evidence="2 3">
    <name type="scientific">Rhodococcus ruber</name>
    <dbReference type="NCBI Taxonomy" id="1830"/>
    <lineage>
        <taxon>Bacteria</taxon>
        <taxon>Bacillati</taxon>
        <taxon>Actinomycetota</taxon>
        <taxon>Actinomycetes</taxon>
        <taxon>Mycobacteriales</taxon>
        <taxon>Nocardiaceae</taxon>
        <taxon>Rhodococcus</taxon>
    </lineage>
</organism>
<dbReference type="PANTHER" id="PTHR34853">
    <property type="match status" value="1"/>
</dbReference>
<dbReference type="EMBL" id="JAPWIJ010000002">
    <property type="protein sequence ID" value="MCZ4518062.1"/>
    <property type="molecule type" value="Genomic_DNA"/>
</dbReference>
<name>A0ABT4MAR4_9NOCA</name>
<dbReference type="Gene3D" id="3.40.50.1820">
    <property type="entry name" value="alpha/beta hydrolase"/>
    <property type="match status" value="2"/>
</dbReference>
<dbReference type="PROSITE" id="PS51257">
    <property type="entry name" value="PROKAR_LIPOPROTEIN"/>
    <property type="match status" value="1"/>
</dbReference>
<evidence type="ECO:0000313" key="3">
    <source>
        <dbReference type="Proteomes" id="UP001081071"/>
    </source>
</evidence>
<dbReference type="Proteomes" id="UP001081071">
    <property type="component" value="Unassembled WGS sequence"/>
</dbReference>
<dbReference type="SUPFAM" id="SSF53474">
    <property type="entry name" value="alpha/beta-Hydrolases"/>
    <property type="match status" value="1"/>
</dbReference>
<feature type="signal peptide" evidence="1">
    <location>
        <begin position="1"/>
        <end position="28"/>
    </location>
</feature>
<keyword evidence="1" id="KW-0732">Signal</keyword>
<evidence type="ECO:0000256" key="1">
    <source>
        <dbReference type="SAM" id="SignalP"/>
    </source>
</evidence>
<dbReference type="InterPro" id="IPR029058">
    <property type="entry name" value="AB_hydrolase_fold"/>
</dbReference>
<dbReference type="PIRSF" id="PIRSF029171">
    <property type="entry name" value="Esterase_LipA"/>
    <property type="match status" value="1"/>
</dbReference>
<gene>
    <name evidence="2" type="ORF">O4220_05985</name>
</gene>
<keyword evidence="2" id="KW-0378">Hydrolase</keyword>
<dbReference type="Pfam" id="PF03583">
    <property type="entry name" value="LIP"/>
    <property type="match status" value="1"/>
</dbReference>
<keyword evidence="3" id="KW-1185">Reference proteome</keyword>
<feature type="chain" id="PRO_5046862066" evidence="1">
    <location>
        <begin position="29"/>
        <end position="406"/>
    </location>
</feature>
<dbReference type="PANTHER" id="PTHR34853:SF1">
    <property type="entry name" value="LIPASE 5"/>
    <property type="match status" value="1"/>
</dbReference>
<dbReference type="RefSeq" id="WP_269602751.1">
    <property type="nucleotide sequence ID" value="NZ_JAPWIJ010000002.1"/>
</dbReference>
<dbReference type="InterPro" id="IPR005152">
    <property type="entry name" value="Lipase_secreted"/>
</dbReference>
<dbReference type="GO" id="GO:0016787">
    <property type="term" value="F:hydrolase activity"/>
    <property type="evidence" value="ECO:0007669"/>
    <property type="project" value="UniProtKB-KW"/>
</dbReference>
<sequence>MRRTHRALTALLLLPVLAGCTAVVPVGADVQRGVAAAVRGSDPEPLVIADPGTGSGSIVSAETMPNLPIQVRLSGVDAARVVYRSVQPGVGEREVSGTVFTPSGDAPEGGWPIISYAHGTTGIEQECAPSESSSLLGASALVQGYTTAGFAVAITDYEGLGHPGSHAYLDNIAAGYDVIDAVRALRTVFPDVGTRWAAFGGSQGGGAAWAANELADSYAPELDLVGAVALAPGANMVGLVDKAIAATLTVDQGPLLQWILESLSRRDPAVNLDDYRSGNAAQDWAALTGCTPDKAGARDDAVKRLGDKDFAPKSDEAAAALREELTAMAVPKGPASAPMLVAYGDADTFIDAAWTDAALEQACAFGDVISIDRQAGRGHGDVNGDAVNQWIGDRFAGAPAQNDCRR</sequence>
<proteinExistence type="predicted"/>
<comment type="caution">
    <text evidence="2">The sequence shown here is derived from an EMBL/GenBank/DDBJ whole genome shotgun (WGS) entry which is preliminary data.</text>
</comment>
<evidence type="ECO:0000313" key="2">
    <source>
        <dbReference type="EMBL" id="MCZ4518062.1"/>
    </source>
</evidence>